<reference evidence="9" key="2">
    <citation type="submission" date="2020-02" db="EMBL/GenBank/DDBJ databases">
        <title>Esox lucius (northern pike) genome, fEsoLuc1, primary haplotype.</title>
        <authorList>
            <person name="Myers G."/>
            <person name="Karagic N."/>
            <person name="Meyer A."/>
            <person name="Pippel M."/>
            <person name="Reichard M."/>
            <person name="Winkler S."/>
            <person name="Tracey A."/>
            <person name="Sims Y."/>
            <person name="Howe K."/>
            <person name="Rhie A."/>
            <person name="Formenti G."/>
            <person name="Durbin R."/>
            <person name="Fedrigo O."/>
            <person name="Jarvis E.D."/>
        </authorList>
    </citation>
    <scope>NUCLEOTIDE SEQUENCE [LARGE SCALE GENOMIC DNA]</scope>
</reference>
<organism evidence="9 10">
    <name type="scientific">Esox lucius</name>
    <name type="common">Northern pike</name>
    <dbReference type="NCBI Taxonomy" id="8010"/>
    <lineage>
        <taxon>Eukaryota</taxon>
        <taxon>Metazoa</taxon>
        <taxon>Chordata</taxon>
        <taxon>Craniata</taxon>
        <taxon>Vertebrata</taxon>
        <taxon>Euteleostomi</taxon>
        <taxon>Actinopterygii</taxon>
        <taxon>Neopterygii</taxon>
        <taxon>Teleostei</taxon>
        <taxon>Protacanthopterygii</taxon>
        <taxon>Esociformes</taxon>
        <taxon>Esocidae</taxon>
        <taxon>Esox</taxon>
    </lineage>
</organism>
<reference evidence="9" key="3">
    <citation type="submission" date="2025-08" db="UniProtKB">
        <authorList>
            <consortium name="Ensembl"/>
        </authorList>
    </citation>
    <scope>IDENTIFICATION</scope>
</reference>
<dbReference type="AlphaFoldDB" id="A0A3P8YQ72"/>
<keyword evidence="4" id="KW-0472">Membrane</keyword>
<dbReference type="InterPro" id="IPR013783">
    <property type="entry name" value="Ig-like_fold"/>
</dbReference>
<evidence type="ECO:0000256" key="5">
    <source>
        <dbReference type="ARBA" id="ARBA00023170"/>
    </source>
</evidence>
<evidence type="ECO:0000256" key="7">
    <source>
        <dbReference type="SAM" id="SignalP"/>
    </source>
</evidence>
<dbReference type="SUPFAM" id="SSF48726">
    <property type="entry name" value="Immunoglobulin"/>
    <property type="match status" value="1"/>
</dbReference>
<keyword evidence="2" id="KW-0812">Transmembrane</keyword>
<accession>A0A3P8YQ72</accession>
<dbReference type="InterPro" id="IPR003599">
    <property type="entry name" value="Ig_sub"/>
</dbReference>
<feature type="domain" description="Ig-like" evidence="8">
    <location>
        <begin position="33"/>
        <end position="128"/>
    </location>
</feature>
<dbReference type="Gene3D" id="2.60.40.10">
    <property type="entry name" value="Immunoglobulins"/>
    <property type="match status" value="1"/>
</dbReference>
<evidence type="ECO:0000313" key="10">
    <source>
        <dbReference type="Proteomes" id="UP000265140"/>
    </source>
</evidence>
<evidence type="ECO:0000256" key="3">
    <source>
        <dbReference type="ARBA" id="ARBA00022989"/>
    </source>
</evidence>
<evidence type="ECO:0000256" key="2">
    <source>
        <dbReference type="ARBA" id="ARBA00022692"/>
    </source>
</evidence>
<comment type="subcellular location">
    <subcellularLocation>
        <location evidence="1">Membrane</location>
    </subcellularLocation>
</comment>
<dbReference type="InterPro" id="IPR036179">
    <property type="entry name" value="Ig-like_dom_sf"/>
</dbReference>
<name>A0A3P8YQ72_ESOLU</name>
<dbReference type="InterPro" id="IPR051117">
    <property type="entry name" value="TRG_var/const_region"/>
</dbReference>
<dbReference type="InterPro" id="IPR013106">
    <property type="entry name" value="Ig_V-set"/>
</dbReference>
<protein>
    <recommendedName>
        <fullName evidence="8">Ig-like domain-containing protein</fullName>
    </recommendedName>
</protein>
<evidence type="ECO:0000313" key="9">
    <source>
        <dbReference type="Ensembl" id="ENSELUP00000018031.3"/>
    </source>
</evidence>
<sequence length="142" mass="16332">MIIFLKVIHYFLVTVSGQNLYQDQISETKRQRKSVSFNCKITGRCWEGYVFWYQKRESEPFTWILWTDLDDNSVSSDTTHPQRADFSVSKESGSSQLKIQSVKESHSATYYCACYQSSGTHSENSSTQTVLKPCGFILCVNK</sequence>
<evidence type="ECO:0000259" key="8">
    <source>
        <dbReference type="PROSITE" id="PS50835"/>
    </source>
</evidence>
<evidence type="ECO:0000256" key="4">
    <source>
        <dbReference type="ARBA" id="ARBA00023136"/>
    </source>
</evidence>
<dbReference type="PANTHER" id="PTHR19256:SF65">
    <property type="entry name" value="T CELL RECEPTOR GAMMA CONSTANT 1-RELATED"/>
    <property type="match status" value="1"/>
</dbReference>
<dbReference type="Pfam" id="PF07686">
    <property type="entry name" value="V-set"/>
    <property type="match status" value="1"/>
</dbReference>
<feature type="signal peptide" evidence="7">
    <location>
        <begin position="1"/>
        <end position="17"/>
    </location>
</feature>
<dbReference type="OMA" id="SASYYCN"/>
<dbReference type="CDD" id="cd00099">
    <property type="entry name" value="IgV"/>
    <property type="match status" value="1"/>
</dbReference>
<dbReference type="PANTHER" id="PTHR19256">
    <property type="entry name" value="T-CELL RECEPTOR GAMMA CHAIN"/>
    <property type="match status" value="1"/>
</dbReference>
<keyword evidence="6" id="KW-0393">Immunoglobulin domain</keyword>
<keyword evidence="3" id="KW-1133">Transmembrane helix</keyword>
<reference evidence="10" key="1">
    <citation type="journal article" date="2014" name="PLoS ONE">
        <title>The genome and linkage map of the northern pike (Esox lucius): conserved synteny revealed between the salmonid sister group and the Neoteleostei.</title>
        <authorList>
            <person name="Rondeau E.B."/>
            <person name="Minkley D.R."/>
            <person name="Leong J.S."/>
            <person name="Messmer A.M."/>
            <person name="Jantzen J.R."/>
            <person name="von Schalburg K.R."/>
            <person name="Lemon C."/>
            <person name="Bird N.H."/>
            <person name="Koop B.F."/>
        </authorList>
    </citation>
    <scope>NUCLEOTIDE SEQUENCE</scope>
</reference>
<keyword evidence="10" id="KW-1185">Reference proteome</keyword>
<reference evidence="9" key="4">
    <citation type="submission" date="2025-09" db="UniProtKB">
        <authorList>
            <consortium name="Ensembl"/>
        </authorList>
    </citation>
    <scope>IDENTIFICATION</scope>
</reference>
<dbReference type="SMART" id="SM00409">
    <property type="entry name" value="IG"/>
    <property type="match status" value="1"/>
</dbReference>
<dbReference type="PROSITE" id="PS50835">
    <property type="entry name" value="IG_LIKE"/>
    <property type="match status" value="1"/>
</dbReference>
<feature type="chain" id="PRO_5044198188" description="Ig-like domain-containing protein" evidence="7">
    <location>
        <begin position="18"/>
        <end position="142"/>
    </location>
</feature>
<evidence type="ECO:0000256" key="1">
    <source>
        <dbReference type="ARBA" id="ARBA00004370"/>
    </source>
</evidence>
<proteinExistence type="predicted"/>
<dbReference type="Bgee" id="ENSELUG00000017610">
    <property type="expression patterns" value="Expressed in spleen and 2 other cell types or tissues"/>
</dbReference>
<dbReference type="Ensembl" id="ENSELUT00000040421.3">
    <property type="protein sequence ID" value="ENSELUP00000018031.3"/>
    <property type="gene ID" value="ENSELUG00000017610.3"/>
</dbReference>
<dbReference type="STRING" id="8010.ENSELUP00000018031"/>
<dbReference type="GeneTree" id="ENSGT00940000168125"/>
<keyword evidence="5" id="KW-0675">Receptor</keyword>
<keyword evidence="7" id="KW-0732">Signal</keyword>
<dbReference type="Proteomes" id="UP000265140">
    <property type="component" value="Chromosome 3"/>
</dbReference>
<dbReference type="InParanoid" id="A0A3P8YQ72"/>
<dbReference type="GO" id="GO:0016020">
    <property type="term" value="C:membrane"/>
    <property type="evidence" value="ECO:0007669"/>
    <property type="project" value="UniProtKB-SubCell"/>
</dbReference>
<evidence type="ECO:0000256" key="6">
    <source>
        <dbReference type="ARBA" id="ARBA00023319"/>
    </source>
</evidence>
<dbReference type="InterPro" id="IPR007110">
    <property type="entry name" value="Ig-like_dom"/>
</dbReference>